<protein>
    <recommendedName>
        <fullName evidence="4">DUF2752 domain-containing protein</fullName>
    </recommendedName>
</protein>
<dbReference type="AlphaFoldDB" id="A0A2V3ZZG9"/>
<evidence type="ECO:0008006" key="4">
    <source>
        <dbReference type="Google" id="ProtNLM"/>
    </source>
</evidence>
<dbReference type="Pfam" id="PF10825">
    <property type="entry name" value="DUF2752"/>
    <property type="match status" value="1"/>
</dbReference>
<accession>A0A2V3ZZG9</accession>
<feature type="transmembrane region" description="Helical" evidence="1">
    <location>
        <begin position="12"/>
        <end position="33"/>
    </location>
</feature>
<evidence type="ECO:0000256" key="1">
    <source>
        <dbReference type="SAM" id="Phobius"/>
    </source>
</evidence>
<dbReference type="RefSeq" id="WP_110361312.1">
    <property type="nucleotide sequence ID" value="NZ_QFLI01000005.1"/>
</dbReference>
<keyword evidence="1" id="KW-0472">Membrane</keyword>
<name>A0A2V3ZZG9_9BACT</name>
<keyword evidence="1" id="KW-1133">Transmembrane helix</keyword>
<dbReference type="EMBL" id="QFLI01000005">
    <property type="protein sequence ID" value="PXY00947.1"/>
    <property type="molecule type" value="Genomic_DNA"/>
</dbReference>
<gene>
    <name evidence="2" type="ORF">DF185_13705</name>
</gene>
<sequence length="146" mass="16600">MKPIKNKNSLSSYQIINLIFASIIAAIFIYSAVYSHPEINHPIPSVFSQLTGTDSPSSGLSRSFSALTQGDIESAKELNPYSIQIFLFFAFQLIFRIFTFFLIKKGISWTNTYILADITLTTISFLLVFSPLIFFTFELFRNFIVN</sequence>
<reference evidence="2 3" key="1">
    <citation type="submission" date="2018-05" db="EMBL/GenBank/DDBJ databases">
        <title>Marinifilum breve JC075T sp. nov., a marine bacterium isolated from Yongle Blue Hole in the South China Sea.</title>
        <authorList>
            <person name="Fu T."/>
        </authorList>
    </citation>
    <scope>NUCLEOTIDE SEQUENCE [LARGE SCALE GENOMIC DNA]</scope>
    <source>
        <strain evidence="2 3">JC075</strain>
    </source>
</reference>
<organism evidence="2 3">
    <name type="scientific">Marinifilum breve</name>
    <dbReference type="NCBI Taxonomy" id="2184082"/>
    <lineage>
        <taxon>Bacteria</taxon>
        <taxon>Pseudomonadati</taxon>
        <taxon>Bacteroidota</taxon>
        <taxon>Bacteroidia</taxon>
        <taxon>Marinilabiliales</taxon>
        <taxon>Marinifilaceae</taxon>
    </lineage>
</organism>
<comment type="caution">
    <text evidence="2">The sequence shown here is derived from an EMBL/GenBank/DDBJ whole genome shotgun (WGS) entry which is preliminary data.</text>
</comment>
<dbReference type="InterPro" id="IPR021215">
    <property type="entry name" value="DUF2752"/>
</dbReference>
<dbReference type="OrthoDB" id="1121567at2"/>
<keyword evidence="1" id="KW-0812">Transmembrane</keyword>
<feature type="transmembrane region" description="Helical" evidence="1">
    <location>
        <begin position="115"/>
        <end position="137"/>
    </location>
</feature>
<dbReference type="Proteomes" id="UP000248079">
    <property type="component" value="Unassembled WGS sequence"/>
</dbReference>
<keyword evidence="3" id="KW-1185">Reference proteome</keyword>
<evidence type="ECO:0000313" key="2">
    <source>
        <dbReference type="EMBL" id="PXY00947.1"/>
    </source>
</evidence>
<feature type="transmembrane region" description="Helical" evidence="1">
    <location>
        <begin position="81"/>
        <end position="103"/>
    </location>
</feature>
<evidence type="ECO:0000313" key="3">
    <source>
        <dbReference type="Proteomes" id="UP000248079"/>
    </source>
</evidence>
<proteinExistence type="predicted"/>